<evidence type="ECO:0000259" key="5">
    <source>
        <dbReference type="Pfam" id="PF00728"/>
    </source>
</evidence>
<organism evidence="6 7">
    <name type="scientific">Molorchus minor</name>
    <dbReference type="NCBI Taxonomy" id="1323400"/>
    <lineage>
        <taxon>Eukaryota</taxon>
        <taxon>Metazoa</taxon>
        <taxon>Ecdysozoa</taxon>
        <taxon>Arthropoda</taxon>
        <taxon>Hexapoda</taxon>
        <taxon>Insecta</taxon>
        <taxon>Pterygota</taxon>
        <taxon>Neoptera</taxon>
        <taxon>Endopterygota</taxon>
        <taxon>Coleoptera</taxon>
        <taxon>Polyphaga</taxon>
        <taxon>Cucujiformia</taxon>
        <taxon>Chrysomeloidea</taxon>
        <taxon>Cerambycidae</taxon>
        <taxon>Lamiinae</taxon>
        <taxon>Monochamini</taxon>
        <taxon>Molorchus</taxon>
    </lineage>
</organism>
<keyword evidence="7" id="KW-1185">Reference proteome</keyword>
<accession>A0ABQ9K5Z8</accession>
<dbReference type="InterPro" id="IPR017853">
    <property type="entry name" value="GH"/>
</dbReference>
<dbReference type="CDD" id="cd06565">
    <property type="entry name" value="GH20_GcnA-like"/>
    <property type="match status" value="1"/>
</dbReference>
<dbReference type="Pfam" id="PF00728">
    <property type="entry name" value="Glyco_hydro_20"/>
    <property type="match status" value="1"/>
</dbReference>
<sequence>MKEERDAQVVADALMKSINVKFIETANGINKDQTLASKIVTELDIEELSKLDQPSREAIAKRRQAQFVDQQFDILETEQQLEYEDMFPFSGILKNLSANNAYTTENIKEILKIAKESKLEVIPLIQTFGHVEFALKHSEFANLREVPGSPQALCPSRKSSLDFIREMINQVMALHPSVKFLHIGCDEVFQIGECDICRLEIHENLFLSHITNVAQIVHSTHPHLRIIVWDDMLRHLAQQSMLDINLGNLVEPMVWVYAEDIYRFVQPTVWDKYAAVFKTAWAASAFKGAFGETLYIPNAKRHLENNLRWLDVMSTQSSAFKQGLMGIVITGWQRYDHFAVLCELLPAAVPSLALSLISVSHGYFNSSLKEKFLVSLSCPMSNLGHSSPFISLDIDPFLWDKLSRCMFPGNAFFRLTNRLHNLELETREYLDITKHQKGWMTAYNVRYNYSLPLRVEELTADLPRIYHGMVSLARSTVDAMVDVFDNYTISEWIEQRIYPYILALETLQNQSIALKSVNHWPSRPLPPLKDLQRLGVAVY</sequence>
<dbReference type="SUPFAM" id="SSF51445">
    <property type="entry name" value="(Trans)glycosidases"/>
    <property type="match status" value="1"/>
</dbReference>
<comment type="catalytic activity">
    <reaction evidence="1">
        <text>Hydrolysis of terminal non-reducing N-acetyl-D-hexosamine residues in N-acetyl-beta-D-hexosaminides.</text>
        <dbReference type="EC" id="3.2.1.52"/>
    </reaction>
</comment>
<keyword evidence="4" id="KW-0378">Hydrolase</keyword>
<dbReference type="EMBL" id="JAPWTJ010000004">
    <property type="protein sequence ID" value="KAJ8986020.1"/>
    <property type="molecule type" value="Genomic_DNA"/>
</dbReference>
<reference evidence="6" key="1">
    <citation type="journal article" date="2023" name="Insect Mol. Biol.">
        <title>Genome sequencing provides insights into the evolution of gene families encoding plant cell wall-degrading enzymes in longhorned beetles.</title>
        <authorList>
            <person name="Shin N.R."/>
            <person name="Okamura Y."/>
            <person name="Kirsch R."/>
            <person name="Pauchet Y."/>
        </authorList>
    </citation>
    <scope>NUCLEOTIDE SEQUENCE</scope>
    <source>
        <strain evidence="6">MMC_N1</strain>
    </source>
</reference>
<evidence type="ECO:0000256" key="3">
    <source>
        <dbReference type="ARBA" id="ARBA00012663"/>
    </source>
</evidence>
<comment type="similarity">
    <text evidence="2">Belongs to the glycosyl hydrolase 20 family.</text>
</comment>
<evidence type="ECO:0000313" key="6">
    <source>
        <dbReference type="EMBL" id="KAJ8986020.1"/>
    </source>
</evidence>
<comment type="caution">
    <text evidence="6">The sequence shown here is derived from an EMBL/GenBank/DDBJ whole genome shotgun (WGS) entry which is preliminary data.</text>
</comment>
<evidence type="ECO:0000313" key="7">
    <source>
        <dbReference type="Proteomes" id="UP001162164"/>
    </source>
</evidence>
<gene>
    <name evidence="6" type="ORF">NQ317_013904</name>
</gene>
<dbReference type="PANTHER" id="PTHR21040:SF8">
    <property type="entry name" value="BCDNA.GH04120"/>
    <property type="match status" value="1"/>
</dbReference>
<protein>
    <recommendedName>
        <fullName evidence="3">beta-N-acetylhexosaminidase</fullName>
        <ecNumber evidence="3">3.2.1.52</ecNumber>
    </recommendedName>
</protein>
<evidence type="ECO:0000256" key="4">
    <source>
        <dbReference type="ARBA" id="ARBA00022801"/>
    </source>
</evidence>
<dbReference type="Proteomes" id="UP001162164">
    <property type="component" value="Unassembled WGS sequence"/>
</dbReference>
<evidence type="ECO:0000256" key="1">
    <source>
        <dbReference type="ARBA" id="ARBA00001231"/>
    </source>
</evidence>
<name>A0ABQ9K5Z8_9CUCU</name>
<feature type="domain" description="Glycoside hydrolase family 20 catalytic" evidence="5">
    <location>
        <begin position="97"/>
        <end position="237"/>
    </location>
</feature>
<proteinExistence type="inferred from homology"/>
<dbReference type="Gene3D" id="3.20.20.80">
    <property type="entry name" value="Glycosidases"/>
    <property type="match status" value="1"/>
</dbReference>
<dbReference type="InterPro" id="IPR015883">
    <property type="entry name" value="Glyco_hydro_20_cat"/>
</dbReference>
<evidence type="ECO:0000256" key="2">
    <source>
        <dbReference type="ARBA" id="ARBA00006285"/>
    </source>
</evidence>
<dbReference type="InterPro" id="IPR038901">
    <property type="entry name" value="HEXDC-like"/>
</dbReference>
<dbReference type="PANTHER" id="PTHR21040">
    <property type="entry name" value="BCDNA.GH04120"/>
    <property type="match status" value="1"/>
</dbReference>
<dbReference type="EC" id="3.2.1.52" evidence="3"/>